<dbReference type="AlphaFoldDB" id="N2AIB6"/>
<dbReference type="OrthoDB" id="9794365at2"/>
<keyword evidence="3 8" id="KW-0813">Transport</keyword>
<comment type="caution">
    <text evidence="10">The sequence shown here is derived from an EMBL/GenBank/DDBJ whole genome shotgun (WGS) entry which is preliminary data.</text>
</comment>
<dbReference type="GO" id="GO:0005886">
    <property type="term" value="C:plasma membrane"/>
    <property type="evidence" value="ECO:0007669"/>
    <property type="project" value="UniProtKB-SubCell"/>
</dbReference>
<evidence type="ECO:0000256" key="8">
    <source>
        <dbReference type="RuleBase" id="RU361157"/>
    </source>
</evidence>
<dbReference type="PANTHER" id="PTHR30413">
    <property type="entry name" value="INNER MEMBRANE TRANSPORT PERMEASE"/>
    <property type="match status" value="1"/>
</dbReference>
<reference evidence="10 11" key="1">
    <citation type="journal article" date="2014" name="Genome Announc.">
        <title>Draft genome sequences of the altered schaedler flora, a defined bacterial community from gnotobiotic mice.</title>
        <authorList>
            <person name="Wannemuehler M.J."/>
            <person name="Overstreet A.M."/>
            <person name="Ward D.V."/>
            <person name="Phillips G.J."/>
        </authorList>
    </citation>
    <scope>NUCLEOTIDE SEQUENCE [LARGE SCALE GENOMIC DNA]</scope>
    <source>
        <strain evidence="10 11">ASF492</strain>
    </source>
</reference>
<dbReference type="Pfam" id="PF01061">
    <property type="entry name" value="ABC2_membrane"/>
    <property type="match status" value="1"/>
</dbReference>
<evidence type="ECO:0000313" key="10">
    <source>
        <dbReference type="EMBL" id="EMZ27801.1"/>
    </source>
</evidence>
<dbReference type="GO" id="GO:0140359">
    <property type="term" value="F:ABC-type transporter activity"/>
    <property type="evidence" value="ECO:0007669"/>
    <property type="project" value="InterPro"/>
</dbReference>
<evidence type="ECO:0000256" key="2">
    <source>
        <dbReference type="ARBA" id="ARBA00007783"/>
    </source>
</evidence>
<comment type="similarity">
    <text evidence="2 8">Belongs to the ABC-2 integral membrane protein family.</text>
</comment>
<dbReference type="PROSITE" id="PS51012">
    <property type="entry name" value="ABC_TM2"/>
    <property type="match status" value="1"/>
</dbReference>
<keyword evidence="5 8" id="KW-0812">Transmembrane</keyword>
<dbReference type="eggNOG" id="COG1682">
    <property type="taxonomic scope" value="Bacteria"/>
</dbReference>
<evidence type="ECO:0000256" key="6">
    <source>
        <dbReference type="ARBA" id="ARBA00022989"/>
    </source>
</evidence>
<comment type="subcellular location">
    <subcellularLocation>
        <location evidence="1 8">Cell membrane</location>
        <topology evidence="1 8">Multi-pass membrane protein</topology>
    </subcellularLocation>
</comment>
<evidence type="ECO:0000256" key="5">
    <source>
        <dbReference type="ARBA" id="ARBA00022692"/>
    </source>
</evidence>
<gene>
    <name evidence="10" type="ORF">C823_02150</name>
</gene>
<feature type="transmembrane region" description="Helical" evidence="8">
    <location>
        <begin position="138"/>
        <end position="159"/>
    </location>
</feature>
<evidence type="ECO:0000256" key="4">
    <source>
        <dbReference type="ARBA" id="ARBA00022475"/>
    </source>
</evidence>
<dbReference type="PANTHER" id="PTHR30413:SF10">
    <property type="entry name" value="CAPSULE POLYSACCHARIDE EXPORT INNER-MEMBRANE PROTEIN CTRC"/>
    <property type="match status" value="1"/>
</dbReference>
<feature type="transmembrane region" description="Helical" evidence="8">
    <location>
        <begin position="171"/>
        <end position="190"/>
    </location>
</feature>
<feature type="transmembrane region" description="Helical" evidence="8">
    <location>
        <begin position="63"/>
        <end position="89"/>
    </location>
</feature>
<dbReference type="InterPro" id="IPR013525">
    <property type="entry name" value="ABC2_TM"/>
</dbReference>
<proteinExistence type="inferred from homology"/>
<dbReference type="InterPro" id="IPR047817">
    <property type="entry name" value="ABC2_TM_bact-type"/>
</dbReference>
<accession>N2AIB6</accession>
<evidence type="ECO:0000256" key="1">
    <source>
        <dbReference type="ARBA" id="ARBA00004651"/>
    </source>
</evidence>
<evidence type="ECO:0000256" key="3">
    <source>
        <dbReference type="ARBA" id="ARBA00022448"/>
    </source>
</evidence>
<sequence>MKEYWKKIYDTRYFWSHLAIMDLKSRFRRSKLGLLWSVCQPFLLTIVMAVVFSTVFHQPLGDYLLYILSGMVVWDLITASVISGGGCFLSSEQYARQFKHPMTIYSLKFAVFTVITFFIELIALVIWVLVYVPENLTIAVWTVPLTGMILFLISWELTTMAGYANTKYRDYPQIMGLVMQTVWYLSPVFFKEEMFTSNPILETLFRFNPLTHILNLIRNPFLRGMVPTRLDYLFAFGTVIFFAILAWDSNRKHEAKIIFYF</sequence>
<feature type="domain" description="ABC transmembrane type-2" evidence="9">
    <location>
        <begin position="32"/>
        <end position="253"/>
    </location>
</feature>
<dbReference type="Proteomes" id="UP000012589">
    <property type="component" value="Unassembled WGS sequence"/>
</dbReference>
<dbReference type="EMBL" id="AQFT01000067">
    <property type="protein sequence ID" value="EMZ27801.1"/>
    <property type="molecule type" value="Genomic_DNA"/>
</dbReference>
<evidence type="ECO:0000313" key="11">
    <source>
        <dbReference type="Proteomes" id="UP000012589"/>
    </source>
</evidence>
<protein>
    <recommendedName>
        <fullName evidence="8">Transport permease protein</fullName>
    </recommendedName>
</protein>
<keyword evidence="11" id="KW-1185">Reference proteome</keyword>
<organism evidence="10 11">
    <name type="scientific">Eubacterium plexicaudatum ASF492</name>
    <dbReference type="NCBI Taxonomy" id="1235802"/>
    <lineage>
        <taxon>Bacteria</taxon>
        <taxon>Bacillati</taxon>
        <taxon>Bacillota</taxon>
        <taxon>Clostridia</taxon>
        <taxon>Eubacteriales</taxon>
        <taxon>Eubacteriaceae</taxon>
        <taxon>Eubacterium</taxon>
    </lineage>
</organism>
<dbReference type="GO" id="GO:0015920">
    <property type="term" value="P:lipopolysaccharide transport"/>
    <property type="evidence" value="ECO:0007669"/>
    <property type="project" value="TreeGrafter"/>
</dbReference>
<name>N2AIB6_9FIRM</name>
<keyword evidence="4 8" id="KW-1003">Cell membrane</keyword>
<dbReference type="PATRIC" id="fig|1235802.3.peg.2285"/>
<feature type="transmembrane region" description="Helical" evidence="8">
    <location>
        <begin position="34"/>
        <end position="57"/>
    </location>
</feature>
<feature type="transmembrane region" description="Helical" evidence="8">
    <location>
        <begin position="230"/>
        <end position="247"/>
    </location>
</feature>
<evidence type="ECO:0000256" key="7">
    <source>
        <dbReference type="ARBA" id="ARBA00023136"/>
    </source>
</evidence>
<keyword evidence="7 8" id="KW-0472">Membrane</keyword>
<dbReference type="STRING" id="1235802.C823_02150"/>
<feature type="transmembrane region" description="Helical" evidence="8">
    <location>
        <begin position="109"/>
        <end position="132"/>
    </location>
</feature>
<evidence type="ECO:0000259" key="9">
    <source>
        <dbReference type="PROSITE" id="PS51012"/>
    </source>
</evidence>
<keyword evidence="6 8" id="KW-1133">Transmembrane helix</keyword>
<dbReference type="HOGENOM" id="CLU_060703_0_0_9"/>